<gene>
    <name evidence="11" type="ORF">SAMN05443377_1366</name>
</gene>
<protein>
    <recommendedName>
        <fullName evidence="2">histidine kinase</fullName>
        <ecNumber evidence="2">2.7.13.3</ecNumber>
    </recommendedName>
</protein>
<proteinExistence type="predicted"/>
<keyword evidence="9" id="KW-0812">Transmembrane</keyword>
<evidence type="ECO:0000256" key="4">
    <source>
        <dbReference type="ARBA" id="ARBA00022679"/>
    </source>
</evidence>
<evidence type="ECO:0000256" key="7">
    <source>
        <dbReference type="ARBA" id="ARBA00022840"/>
    </source>
</evidence>
<evidence type="ECO:0000256" key="5">
    <source>
        <dbReference type="ARBA" id="ARBA00022741"/>
    </source>
</evidence>
<dbReference type="PANTHER" id="PTHR24421">
    <property type="entry name" value="NITRATE/NITRITE SENSOR PROTEIN NARX-RELATED"/>
    <property type="match status" value="1"/>
</dbReference>
<dbReference type="GO" id="GO:0005524">
    <property type="term" value="F:ATP binding"/>
    <property type="evidence" value="ECO:0007669"/>
    <property type="project" value="UniProtKB-KW"/>
</dbReference>
<dbReference type="GO" id="GO:0016020">
    <property type="term" value="C:membrane"/>
    <property type="evidence" value="ECO:0007669"/>
    <property type="project" value="InterPro"/>
</dbReference>
<keyword evidence="9" id="KW-0472">Membrane</keyword>
<comment type="catalytic activity">
    <reaction evidence="1">
        <text>ATP + protein L-histidine = ADP + protein N-phospho-L-histidine.</text>
        <dbReference type="EC" id="2.7.13.3"/>
    </reaction>
</comment>
<dbReference type="EMBL" id="FOGZ01000036">
    <property type="protein sequence ID" value="SES03551.1"/>
    <property type="molecule type" value="Genomic_DNA"/>
</dbReference>
<dbReference type="Pfam" id="PF07730">
    <property type="entry name" value="HisKA_3"/>
    <property type="match status" value="1"/>
</dbReference>
<keyword evidence="12" id="KW-1185">Reference proteome</keyword>
<evidence type="ECO:0000256" key="9">
    <source>
        <dbReference type="SAM" id="Phobius"/>
    </source>
</evidence>
<keyword evidence="8" id="KW-0902">Two-component regulatory system</keyword>
<feature type="transmembrane region" description="Helical" evidence="9">
    <location>
        <begin position="32"/>
        <end position="49"/>
    </location>
</feature>
<evidence type="ECO:0000313" key="11">
    <source>
        <dbReference type="EMBL" id="SES03551.1"/>
    </source>
</evidence>
<keyword evidence="6 11" id="KW-0418">Kinase</keyword>
<feature type="transmembrane region" description="Helical" evidence="9">
    <location>
        <begin position="139"/>
        <end position="160"/>
    </location>
</feature>
<dbReference type="InterPro" id="IPR036890">
    <property type="entry name" value="HATPase_C_sf"/>
</dbReference>
<organism evidence="11 12">
    <name type="scientific">Propionibacterium cyclohexanicum</name>
    <dbReference type="NCBI Taxonomy" id="64702"/>
    <lineage>
        <taxon>Bacteria</taxon>
        <taxon>Bacillati</taxon>
        <taxon>Actinomycetota</taxon>
        <taxon>Actinomycetes</taxon>
        <taxon>Propionibacteriales</taxon>
        <taxon>Propionibacteriaceae</taxon>
        <taxon>Propionibacterium</taxon>
    </lineage>
</organism>
<keyword evidence="7" id="KW-0067">ATP-binding</keyword>
<evidence type="ECO:0000313" key="12">
    <source>
        <dbReference type="Proteomes" id="UP000198815"/>
    </source>
</evidence>
<evidence type="ECO:0000256" key="2">
    <source>
        <dbReference type="ARBA" id="ARBA00012438"/>
    </source>
</evidence>
<evidence type="ECO:0000256" key="6">
    <source>
        <dbReference type="ARBA" id="ARBA00022777"/>
    </source>
</evidence>
<accession>A0A1H9U2S7</accession>
<dbReference type="InterPro" id="IPR011712">
    <property type="entry name" value="Sig_transdc_His_kin_sub3_dim/P"/>
</dbReference>
<dbReference type="SUPFAM" id="SSF55874">
    <property type="entry name" value="ATPase domain of HSP90 chaperone/DNA topoisomerase II/histidine kinase"/>
    <property type="match status" value="1"/>
</dbReference>
<name>A0A1H9U2S7_9ACTN</name>
<feature type="domain" description="Signal transduction histidine kinase subgroup 3 dimerisation and phosphoacceptor" evidence="10">
    <location>
        <begin position="192"/>
        <end position="256"/>
    </location>
</feature>
<dbReference type="CDD" id="cd16917">
    <property type="entry name" value="HATPase_UhpB-NarQ-NarX-like"/>
    <property type="match status" value="1"/>
</dbReference>
<dbReference type="GO" id="GO:0000155">
    <property type="term" value="F:phosphorelay sensor kinase activity"/>
    <property type="evidence" value="ECO:0007669"/>
    <property type="project" value="InterPro"/>
</dbReference>
<sequence>MLYVLATVLLSLLSVAYSPPMWQMERGGSGAFPGLLLLTAMALPVMLFWRHRTPFLCTHVMAAVSVFLPIGNSLPLVALATLIGRRRGPAVWWTTAGVALTSAWVIGRDALAQPRAASALKSLLGPTQADPAQNAQLSWAQLLAVFVLGLGISIGAGLLVRSRREAASATVAVQAEKAVSGQLGDELARHDERERIAREVHDAMGHRLSLLSMYAGALEANAGSDPRVAEAAHLVRSNAGAAMDDLRSLLSVLREPVGAEQPAVSLTDLATVVQESFGAGQRLSSSIFVQDAASAPEPLTRAVYRIVQELLTNARKHAPREQVYLTVNGSPAEGVTIDAHNRYVPDQAAASGSSRGLKGISERAELLGGTLKYGLDADQFRVHVTLPWQLG</sequence>
<evidence type="ECO:0000256" key="3">
    <source>
        <dbReference type="ARBA" id="ARBA00022553"/>
    </source>
</evidence>
<dbReference type="PANTHER" id="PTHR24421:SF10">
    <property type="entry name" value="NITRATE_NITRITE SENSOR PROTEIN NARQ"/>
    <property type="match status" value="1"/>
</dbReference>
<keyword evidence="3" id="KW-0597">Phosphoprotein</keyword>
<evidence type="ECO:0000259" key="10">
    <source>
        <dbReference type="Pfam" id="PF07730"/>
    </source>
</evidence>
<evidence type="ECO:0000256" key="1">
    <source>
        <dbReference type="ARBA" id="ARBA00000085"/>
    </source>
</evidence>
<feature type="transmembrane region" description="Helical" evidence="9">
    <location>
        <begin position="61"/>
        <end position="83"/>
    </location>
</feature>
<dbReference type="EC" id="2.7.13.3" evidence="2"/>
<dbReference type="Proteomes" id="UP000198815">
    <property type="component" value="Unassembled WGS sequence"/>
</dbReference>
<reference evidence="11 12" key="1">
    <citation type="submission" date="2016-10" db="EMBL/GenBank/DDBJ databases">
        <authorList>
            <person name="de Groot N.N."/>
        </authorList>
    </citation>
    <scope>NUCLEOTIDE SEQUENCE [LARGE SCALE GENOMIC DNA]</scope>
    <source>
        <strain evidence="11 12">DSM 16859</strain>
    </source>
</reference>
<evidence type="ECO:0000256" key="8">
    <source>
        <dbReference type="ARBA" id="ARBA00023012"/>
    </source>
</evidence>
<dbReference type="STRING" id="64702.SAMN05443377_1366"/>
<dbReference type="Gene3D" id="1.20.5.1930">
    <property type="match status" value="1"/>
</dbReference>
<dbReference type="InterPro" id="IPR050482">
    <property type="entry name" value="Sensor_HK_TwoCompSys"/>
</dbReference>
<keyword evidence="9" id="KW-1133">Transmembrane helix</keyword>
<dbReference type="GO" id="GO:0046983">
    <property type="term" value="F:protein dimerization activity"/>
    <property type="evidence" value="ECO:0007669"/>
    <property type="project" value="InterPro"/>
</dbReference>
<keyword evidence="5" id="KW-0547">Nucleotide-binding</keyword>
<keyword evidence="4" id="KW-0808">Transferase</keyword>
<dbReference type="Gene3D" id="3.30.565.10">
    <property type="entry name" value="Histidine kinase-like ATPase, C-terminal domain"/>
    <property type="match status" value="1"/>
</dbReference>
<dbReference type="AlphaFoldDB" id="A0A1H9U2S7"/>